<keyword evidence="1" id="KW-0175">Coiled coil</keyword>
<dbReference type="EMBL" id="JBBPFD010000002">
    <property type="protein sequence ID" value="KAK7940103.1"/>
    <property type="molecule type" value="Genomic_DNA"/>
</dbReference>
<sequence>MVVRGGDWRKILLRERERERERERKDDFSTQEGKNLIGEASSANANHSDSEISLPESPEKAVQPANLHTILQELRDSRRENENNFRKLKENINARLDETERRVAEVDDRTQRVEEATLMLIKAQEELQAKVSDLEGRWRRENVRLHGVTEGAEDGAQSVSDFVTNLLKEKLNIPLSLDLTIERAHRSLGPKPPPEAAPRSIVVKFTSYRTKEEVLKRAWQQKGFMLNEKKVFVDHDYAPDVLKKRREYTEATKVLRERKIKFQTPYPAKLRVFYEGETRLYTTAAEATKDMSGRGFGVTVIKPPVTWADKIKSTMWRSVGQTQTGGPLTEDSPTEGYKKKLEAFRRE</sequence>
<dbReference type="Gene3D" id="3.30.250.20">
    <property type="entry name" value="L1 transposable element, C-terminal domain"/>
    <property type="match status" value="1"/>
</dbReference>
<accession>A0AAW0PWM9</accession>
<dbReference type="InterPro" id="IPR042566">
    <property type="entry name" value="L1_C"/>
</dbReference>
<feature type="region of interest" description="Disordered" evidence="2">
    <location>
        <begin position="318"/>
        <end position="347"/>
    </location>
</feature>
<proteinExistence type="predicted"/>
<evidence type="ECO:0008006" key="5">
    <source>
        <dbReference type="Google" id="ProtNLM"/>
    </source>
</evidence>
<feature type="compositionally biased region" description="Basic and acidic residues" evidence="2">
    <location>
        <begin position="15"/>
        <end position="28"/>
    </location>
</feature>
<reference evidence="4" key="1">
    <citation type="submission" date="2024-04" db="EMBL/GenBank/DDBJ databases">
        <title>Salinicola lusitanus LLJ914,a marine bacterium isolated from the Okinawa Trough.</title>
        <authorList>
            <person name="Li J."/>
        </authorList>
    </citation>
    <scope>NUCLEOTIDE SEQUENCE [LARGE SCALE GENOMIC DNA]</scope>
</reference>
<comment type="caution">
    <text evidence="3">The sequence shown here is derived from an EMBL/GenBank/DDBJ whole genome shotgun (WGS) entry which is preliminary data.</text>
</comment>
<feature type="coiled-coil region" evidence="1">
    <location>
        <begin position="71"/>
        <end position="116"/>
    </location>
</feature>
<keyword evidence="4" id="KW-1185">Reference proteome</keyword>
<dbReference type="AlphaFoldDB" id="A0AAW0PWM9"/>
<name>A0AAW0PWM9_9GOBI</name>
<evidence type="ECO:0000313" key="4">
    <source>
        <dbReference type="Proteomes" id="UP001460270"/>
    </source>
</evidence>
<gene>
    <name evidence="3" type="ORF">WMY93_003429</name>
</gene>
<evidence type="ECO:0000313" key="3">
    <source>
        <dbReference type="EMBL" id="KAK7940103.1"/>
    </source>
</evidence>
<evidence type="ECO:0000256" key="2">
    <source>
        <dbReference type="SAM" id="MobiDB-lite"/>
    </source>
</evidence>
<dbReference type="InterPro" id="IPR004244">
    <property type="entry name" value="Transposase_22"/>
</dbReference>
<protein>
    <recommendedName>
        <fullName evidence="5">L1 transposable element RRM domain-containing protein</fullName>
    </recommendedName>
</protein>
<dbReference type="PANTHER" id="PTHR11505">
    <property type="entry name" value="L1 TRANSPOSABLE ELEMENT-RELATED"/>
    <property type="match status" value="1"/>
</dbReference>
<feature type="compositionally biased region" description="Basic and acidic residues" evidence="2">
    <location>
        <begin position="336"/>
        <end position="347"/>
    </location>
</feature>
<evidence type="ECO:0000256" key="1">
    <source>
        <dbReference type="SAM" id="Coils"/>
    </source>
</evidence>
<dbReference type="Gene3D" id="3.30.70.1820">
    <property type="entry name" value="L1 transposable element, RRM domain"/>
    <property type="match status" value="1"/>
</dbReference>
<organism evidence="3 4">
    <name type="scientific">Mugilogobius chulae</name>
    <name type="common">yellowstripe goby</name>
    <dbReference type="NCBI Taxonomy" id="88201"/>
    <lineage>
        <taxon>Eukaryota</taxon>
        <taxon>Metazoa</taxon>
        <taxon>Chordata</taxon>
        <taxon>Craniata</taxon>
        <taxon>Vertebrata</taxon>
        <taxon>Euteleostomi</taxon>
        <taxon>Actinopterygii</taxon>
        <taxon>Neopterygii</taxon>
        <taxon>Teleostei</taxon>
        <taxon>Neoteleostei</taxon>
        <taxon>Acanthomorphata</taxon>
        <taxon>Gobiaria</taxon>
        <taxon>Gobiiformes</taxon>
        <taxon>Gobioidei</taxon>
        <taxon>Gobiidae</taxon>
        <taxon>Gobionellinae</taxon>
        <taxon>Mugilogobius</taxon>
    </lineage>
</organism>
<dbReference type="Proteomes" id="UP001460270">
    <property type="component" value="Unassembled WGS sequence"/>
</dbReference>
<feature type="region of interest" description="Disordered" evidence="2">
    <location>
        <begin position="15"/>
        <end position="63"/>
    </location>
</feature>